<dbReference type="EMBL" id="JUFX02000235">
    <property type="protein sequence ID" value="KPH85577.1"/>
    <property type="molecule type" value="Genomic_DNA"/>
</dbReference>
<dbReference type="InterPro" id="IPR050535">
    <property type="entry name" value="DNA_Repair-Maintenance_Comp"/>
</dbReference>
<evidence type="ECO:0000256" key="1">
    <source>
        <dbReference type="ARBA" id="ARBA00022801"/>
    </source>
</evidence>
<sequence length="443" mass="48864">MTGSRPVPRAGAHLHPLSMDYDGDMDEFRFLHAADLHLDSPLLGLTQKSGEYARLIADASRRAFSDMVDLAIQTECRFVVLAGDVFDGDLRDTQCGLFFINGMARLQQAGIRVFMILGNHDAENRFARHLHITDNVHLFASSRAETCIMEDLGVAVHGRSFGRRDVTDNIARKYPVPVPGLFNIGILHTACQGREGHETYAPCTVEQLVNHGYQYWALGHVHNREILHENPYVVYAGNLQGRHAREAGPKGASLVTVRGERVLSVDHQVLDAVRWASEMVDLTDATTPADMTDRIRDAGRSLVAQAQGRPIALRLELVGATALHAHLIRGTHDAQLEIETILASLSDEIWLERLKIHTRPPPRPAVLDPSTGGRIAADIQQAATPDVLRAELSDILTAIMDRMPAHARTEEMRETILNDVPGRAIDLALSLVDNPEGHDNANQ</sequence>
<evidence type="ECO:0000313" key="3">
    <source>
        <dbReference type="EMBL" id="KPH85577.1"/>
    </source>
</evidence>
<accession>A0A0N1N4K6</accession>
<name>A0A0N1N4K6_9PROT</name>
<dbReference type="InterPro" id="IPR041796">
    <property type="entry name" value="Mre11_N"/>
</dbReference>
<feature type="domain" description="Calcineurin-like phosphoesterase" evidence="2">
    <location>
        <begin position="28"/>
        <end position="223"/>
    </location>
</feature>
<dbReference type="SUPFAM" id="SSF56300">
    <property type="entry name" value="Metallo-dependent phosphatases"/>
    <property type="match status" value="1"/>
</dbReference>
<dbReference type="PANTHER" id="PTHR30337:SF7">
    <property type="entry name" value="PHOSPHOESTERASE"/>
    <property type="match status" value="1"/>
</dbReference>
<gene>
    <name evidence="3" type="ORF">GLUCOINTEAF2_0203346</name>
</gene>
<dbReference type="InterPro" id="IPR004843">
    <property type="entry name" value="Calcineurin-like_PHP"/>
</dbReference>
<dbReference type="InterPro" id="IPR014576">
    <property type="entry name" value="Pesterase_YhaO"/>
</dbReference>
<dbReference type="InterPro" id="IPR029052">
    <property type="entry name" value="Metallo-depent_PP-like"/>
</dbReference>
<dbReference type="Gene3D" id="3.60.21.10">
    <property type="match status" value="1"/>
</dbReference>
<proteinExistence type="predicted"/>
<organism evidence="3 4">
    <name type="scientific">Komagataeibacter intermedius AF2</name>
    <dbReference type="NCBI Taxonomy" id="1458464"/>
    <lineage>
        <taxon>Bacteria</taxon>
        <taxon>Pseudomonadati</taxon>
        <taxon>Pseudomonadota</taxon>
        <taxon>Alphaproteobacteria</taxon>
        <taxon>Acetobacterales</taxon>
        <taxon>Acetobacteraceae</taxon>
        <taxon>Komagataeibacter</taxon>
    </lineage>
</organism>
<reference evidence="3 4" key="1">
    <citation type="submission" date="2015-07" db="EMBL/GenBank/DDBJ databases">
        <title>Draft Genome Sequence of Komagataeibacter intermedius Strain AF2, Isolated from Kombucha Tea.</title>
        <authorList>
            <person name="Santos R.A."/>
            <person name="Berretta A.A."/>
            <person name="Barud H.S."/>
            <person name="Ribeiro S.J."/>
            <person name="Gonzalez-Garcia L.N."/>
            <person name="Zucchi T.D."/>
            <person name="Goldman G.H."/>
            <person name="Riano-Pachon D.M."/>
        </authorList>
    </citation>
    <scope>NUCLEOTIDE SEQUENCE [LARGE SCALE GENOMIC DNA]</scope>
    <source>
        <strain evidence="3 4">AF2</strain>
    </source>
</reference>
<evidence type="ECO:0000259" key="2">
    <source>
        <dbReference type="Pfam" id="PF00149"/>
    </source>
</evidence>
<dbReference type="PIRSF" id="PIRSF033091">
    <property type="entry name" value="Pesterase_YhaO"/>
    <property type="match status" value="1"/>
</dbReference>
<dbReference type="RefSeq" id="WP_242407821.1">
    <property type="nucleotide sequence ID" value="NZ_JUFX02000235.1"/>
</dbReference>
<dbReference type="Proteomes" id="UP000031553">
    <property type="component" value="Unassembled WGS sequence"/>
</dbReference>
<comment type="caution">
    <text evidence="3">The sequence shown here is derived from an EMBL/GenBank/DDBJ whole genome shotgun (WGS) entry which is preliminary data.</text>
</comment>
<dbReference type="AlphaFoldDB" id="A0A0N1N4K6"/>
<evidence type="ECO:0000313" key="4">
    <source>
        <dbReference type="Proteomes" id="UP000031553"/>
    </source>
</evidence>
<dbReference type="CDD" id="cd00840">
    <property type="entry name" value="MPP_Mre11_N"/>
    <property type="match status" value="1"/>
</dbReference>
<dbReference type="Pfam" id="PF00149">
    <property type="entry name" value="Metallophos"/>
    <property type="match status" value="1"/>
</dbReference>
<dbReference type="GO" id="GO:0016787">
    <property type="term" value="F:hydrolase activity"/>
    <property type="evidence" value="ECO:0007669"/>
    <property type="project" value="UniProtKB-KW"/>
</dbReference>
<keyword evidence="1" id="KW-0378">Hydrolase</keyword>
<protein>
    <submittedName>
        <fullName evidence="3">Metallophosphoesterase</fullName>
    </submittedName>
</protein>
<dbReference type="PANTHER" id="PTHR30337">
    <property type="entry name" value="COMPONENT OF ATP-DEPENDENT DSDNA EXONUCLEASE"/>
    <property type="match status" value="1"/>
</dbReference>